<dbReference type="AlphaFoldDB" id="A0A068QVG3"/>
<sequence length="38" mass="4353">MSNQNHFIHFFCGYVCEKERGKAGILLLHTFTLARGVN</sequence>
<protein>
    <submittedName>
        <fullName evidence="1">Uncharacterized protein</fullName>
    </submittedName>
</protein>
<dbReference type="KEGG" id="xdo:XDD1_3035"/>
<proteinExistence type="predicted"/>
<reference evidence="1 2" key="1">
    <citation type="submission" date="2013-07" db="EMBL/GenBank/DDBJ databases">
        <authorList>
            <person name="Genoscope - CEA"/>
        </authorList>
    </citation>
    <scope>NUCLEOTIDE SEQUENCE [LARGE SCALE GENOMIC DNA]</scope>
    <source>
        <strain evidence="2">FRM16 / DSM 17909</strain>
    </source>
</reference>
<name>A0A068QVG3_9GAMM</name>
<evidence type="ECO:0000313" key="2">
    <source>
        <dbReference type="Proteomes" id="UP000032721"/>
    </source>
</evidence>
<dbReference type="STRING" id="351671.XDD1_3035"/>
<evidence type="ECO:0000313" key="1">
    <source>
        <dbReference type="EMBL" id="CDG18734.1"/>
    </source>
</evidence>
<gene>
    <name evidence="1" type="ORF">XDD1_3035</name>
</gene>
<dbReference type="HOGENOM" id="CLU_3335046_0_0_6"/>
<dbReference type="EMBL" id="FO704550">
    <property type="protein sequence ID" value="CDG18734.1"/>
    <property type="molecule type" value="Genomic_DNA"/>
</dbReference>
<accession>A0A068QVG3</accession>
<organism evidence="1 2">
    <name type="scientific">Xenorhabdus doucetiae</name>
    <dbReference type="NCBI Taxonomy" id="351671"/>
    <lineage>
        <taxon>Bacteria</taxon>
        <taxon>Pseudomonadati</taxon>
        <taxon>Pseudomonadota</taxon>
        <taxon>Gammaproteobacteria</taxon>
        <taxon>Enterobacterales</taxon>
        <taxon>Morganellaceae</taxon>
        <taxon>Xenorhabdus</taxon>
    </lineage>
</organism>
<dbReference type="Proteomes" id="UP000032721">
    <property type="component" value="Chromosome"/>
</dbReference>